<name>A0AA36HYV7_9DINO</name>
<dbReference type="AlphaFoldDB" id="A0AA36HYV7"/>
<reference evidence="1" key="1">
    <citation type="submission" date="2023-08" db="EMBL/GenBank/DDBJ databases">
        <authorList>
            <person name="Chen Y."/>
            <person name="Shah S."/>
            <person name="Dougan E. K."/>
            <person name="Thang M."/>
            <person name="Chan C."/>
        </authorList>
    </citation>
    <scope>NUCLEOTIDE SEQUENCE</scope>
</reference>
<evidence type="ECO:0000313" key="1">
    <source>
        <dbReference type="EMBL" id="CAJ1376668.1"/>
    </source>
</evidence>
<organism evidence="1 2">
    <name type="scientific">Effrenium voratum</name>
    <dbReference type="NCBI Taxonomy" id="2562239"/>
    <lineage>
        <taxon>Eukaryota</taxon>
        <taxon>Sar</taxon>
        <taxon>Alveolata</taxon>
        <taxon>Dinophyceae</taxon>
        <taxon>Suessiales</taxon>
        <taxon>Symbiodiniaceae</taxon>
        <taxon>Effrenium</taxon>
    </lineage>
</organism>
<sequence length="331" mass="36506">MEVAAIPQADDEDWSVANIAAFADVAAKHAQSLAQWHDHLWRQIVAAFLCDGSFCRFFGTCLCTSLSSRAQVLLLLQAALQRKVDDLEGWKKKTMDDISRLRFEHKVLRRQVASAPAATKRLQDVKPVDESKQVRFAAEADQSVEENQDVEPQLASSFIATGDSQMSDCCQLEGININVATADGTPSCIAEWRIGHLSTKLRGCMGRALVSPPFSACGLQDLRLMVFPDGKEVVKGPRSRRQKELYTKKVTEGPLDGCLKLKVPQCPPPHVIEYFLYVGSVRCGPFSHNFGENTVNGCSDFGVDWLKQVDADQSLTVKVELLKVHQASQGS</sequence>
<evidence type="ECO:0000313" key="2">
    <source>
        <dbReference type="Proteomes" id="UP001178507"/>
    </source>
</evidence>
<keyword evidence="2" id="KW-1185">Reference proteome</keyword>
<gene>
    <name evidence="1" type="ORF">EVOR1521_LOCUS5673</name>
</gene>
<protein>
    <submittedName>
        <fullName evidence="1">Uncharacterized protein</fullName>
    </submittedName>
</protein>
<dbReference type="Proteomes" id="UP001178507">
    <property type="component" value="Unassembled WGS sequence"/>
</dbReference>
<proteinExistence type="predicted"/>
<accession>A0AA36HYV7</accession>
<dbReference type="EMBL" id="CAUJNA010000412">
    <property type="protein sequence ID" value="CAJ1376668.1"/>
    <property type="molecule type" value="Genomic_DNA"/>
</dbReference>
<comment type="caution">
    <text evidence="1">The sequence shown here is derived from an EMBL/GenBank/DDBJ whole genome shotgun (WGS) entry which is preliminary data.</text>
</comment>